<dbReference type="InterPro" id="IPR004198">
    <property type="entry name" value="Znf_C5HC2"/>
</dbReference>
<gene>
    <name evidence="5" type="ORF">OLEA9_A039201</name>
</gene>
<dbReference type="Pfam" id="PF02373">
    <property type="entry name" value="JmjC"/>
    <property type="match status" value="1"/>
</dbReference>
<dbReference type="Gramene" id="OE9A039201T1">
    <property type="protein sequence ID" value="OE9A039201C1"/>
    <property type="gene ID" value="OE9A039201"/>
</dbReference>
<dbReference type="Pfam" id="PF02375">
    <property type="entry name" value="JmjN"/>
    <property type="match status" value="1"/>
</dbReference>
<dbReference type="Proteomes" id="UP000594638">
    <property type="component" value="Unassembled WGS sequence"/>
</dbReference>
<dbReference type="OrthoDB" id="1678912at2759"/>
<sequence>MSTKGRIPTGYDNAKALSVPPGFASRTAFTLKKVADSGEATNLKVVDREFKPEPNKMDSLLNNSDIENFKTSFRHRPWILHDQFDRASEKCDSELGMNFPLRVHLPKGVIRGCPTCHDCQKVIARWRPEESRLPELEDAPVFHPTEGEFEDMLKYIAEIHSKAENYGICRIVPPPSWHPPCLLKEKMTWETQKFNTYIQQIDGLQRLSSKRKPRKFHEKMEAKRPKILSGDLESSADTDEAKCFTISSDSESGPKFTLESFKKQADEFKSQYFCNIDIITDPNVNSITVQEQHEPSLLSIEGEYWRIIENPSEEIEVLCGTNLKAQALRSGFPVKPSAAEMPECSKYVESNWNLNNIPKLPGSLLSFESCDNSAILVPQLSIGMCFASHCWRTEEHHLYSLCYMHLGSPKVCYGIPGRYCFKFVEVVKRQFPQICLSEHPELLHELVTQISPSTLMSEGIPVYRCVQNPLEFIVIFPGAYHSEFDCGFNCSESVHFAPFYWLPHGQNIAELYSGQYRKTSISHDKLLLGAAKAAAGVLWESSALKKENINHQLWKTVCGKDGILVKALKSRVKLESIRREHLCDNRLLSREFEDDLVAATKRECSICFYDLYLSSIGCSCSPNRFACLRHAKQLCTCPWSAKCFYYRYGIEELNSLVAALEGNLKAIHSWVKKMV</sequence>
<dbReference type="GO" id="GO:0034647">
    <property type="term" value="F:histone H3K4me/H3K4me2/H3K4me3 demethylase activity"/>
    <property type="evidence" value="ECO:0007669"/>
    <property type="project" value="TreeGrafter"/>
</dbReference>
<feature type="domain" description="JmjN" evidence="3">
    <location>
        <begin position="139"/>
        <end position="180"/>
    </location>
</feature>
<protein>
    <recommendedName>
        <fullName evidence="7">Lysine-specific demethylase JMJ16</fullName>
    </recommendedName>
</protein>
<keyword evidence="2" id="KW-0539">Nucleus</keyword>
<organism evidence="5 6">
    <name type="scientific">Olea europaea subsp. europaea</name>
    <dbReference type="NCBI Taxonomy" id="158383"/>
    <lineage>
        <taxon>Eukaryota</taxon>
        <taxon>Viridiplantae</taxon>
        <taxon>Streptophyta</taxon>
        <taxon>Embryophyta</taxon>
        <taxon>Tracheophyta</taxon>
        <taxon>Spermatophyta</taxon>
        <taxon>Magnoliopsida</taxon>
        <taxon>eudicotyledons</taxon>
        <taxon>Gunneridae</taxon>
        <taxon>Pentapetalae</taxon>
        <taxon>asterids</taxon>
        <taxon>lamiids</taxon>
        <taxon>Lamiales</taxon>
        <taxon>Oleaceae</taxon>
        <taxon>Oleeae</taxon>
        <taxon>Olea</taxon>
    </lineage>
</organism>
<dbReference type="Pfam" id="PF02928">
    <property type="entry name" value="zf-C5HC2"/>
    <property type="match status" value="1"/>
</dbReference>
<comment type="subcellular location">
    <subcellularLocation>
        <location evidence="1">Nucleus</location>
    </subcellularLocation>
</comment>
<comment type="caution">
    <text evidence="5">The sequence shown here is derived from an EMBL/GenBank/DDBJ whole genome shotgun (WGS) entry which is preliminary data.</text>
</comment>
<name>A0A8S0U1K5_OLEEU</name>
<dbReference type="GO" id="GO:0000785">
    <property type="term" value="C:chromatin"/>
    <property type="evidence" value="ECO:0007669"/>
    <property type="project" value="TreeGrafter"/>
</dbReference>
<feature type="domain" description="JmjC" evidence="4">
    <location>
        <begin position="346"/>
        <end position="513"/>
    </location>
</feature>
<dbReference type="AlphaFoldDB" id="A0A8S0U1K5"/>
<dbReference type="PROSITE" id="PS51183">
    <property type="entry name" value="JMJN"/>
    <property type="match status" value="1"/>
</dbReference>
<evidence type="ECO:0000256" key="1">
    <source>
        <dbReference type="ARBA" id="ARBA00004123"/>
    </source>
</evidence>
<dbReference type="InterPro" id="IPR003347">
    <property type="entry name" value="JmjC_dom"/>
</dbReference>
<evidence type="ECO:0000256" key="2">
    <source>
        <dbReference type="ARBA" id="ARBA00023242"/>
    </source>
</evidence>
<evidence type="ECO:0000313" key="5">
    <source>
        <dbReference type="EMBL" id="CAA3011193.1"/>
    </source>
</evidence>
<evidence type="ECO:0000313" key="6">
    <source>
        <dbReference type="Proteomes" id="UP000594638"/>
    </source>
</evidence>
<reference evidence="5 6" key="1">
    <citation type="submission" date="2019-12" db="EMBL/GenBank/DDBJ databases">
        <authorList>
            <person name="Alioto T."/>
            <person name="Alioto T."/>
            <person name="Gomez Garrido J."/>
        </authorList>
    </citation>
    <scope>NUCLEOTIDE SEQUENCE [LARGE SCALE GENOMIC DNA]</scope>
</reference>
<dbReference type="SMART" id="SM00558">
    <property type="entry name" value="JmjC"/>
    <property type="match status" value="1"/>
</dbReference>
<dbReference type="InterPro" id="IPR003349">
    <property type="entry name" value="JmjN"/>
</dbReference>
<dbReference type="Gene3D" id="2.60.120.650">
    <property type="entry name" value="Cupin"/>
    <property type="match status" value="1"/>
</dbReference>
<dbReference type="EMBL" id="CACTIH010007361">
    <property type="protein sequence ID" value="CAA3011193.1"/>
    <property type="molecule type" value="Genomic_DNA"/>
</dbReference>
<dbReference type="PANTHER" id="PTHR10694">
    <property type="entry name" value="LYSINE-SPECIFIC DEMETHYLASE"/>
    <property type="match status" value="1"/>
</dbReference>
<keyword evidence="6" id="KW-1185">Reference proteome</keyword>
<dbReference type="SMART" id="SM00545">
    <property type="entry name" value="JmjN"/>
    <property type="match status" value="1"/>
</dbReference>
<dbReference type="GO" id="GO:0005634">
    <property type="term" value="C:nucleus"/>
    <property type="evidence" value="ECO:0007669"/>
    <property type="project" value="UniProtKB-SubCell"/>
</dbReference>
<dbReference type="SUPFAM" id="SSF51197">
    <property type="entry name" value="Clavaminate synthase-like"/>
    <property type="match status" value="1"/>
</dbReference>
<evidence type="ECO:0000259" key="4">
    <source>
        <dbReference type="PROSITE" id="PS51184"/>
    </source>
</evidence>
<evidence type="ECO:0008006" key="7">
    <source>
        <dbReference type="Google" id="ProtNLM"/>
    </source>
</evidence>
<dbReference type="GO" id="GO:0010468">
    <property type="term" value="P:regulation of gene expression"/>
    <property type="evidence" value="ECO:0007669"/>
    <property type="project" value="TreeGrafter"/>
</dbReference>
<proteinExistence type="predicted"/>
<dbReference type="PANTHER" id="PTHR10694:SF113">
    <property type="entry name" value="PROTEIN JUMONJI"/>
    <property type="match status" value="1"/>
</dbReference>
<accession>A0A8S0U1K5</accession>
<evidence type="ECO:0000259" key="3">
    <source>
        <dbReference type="PROSITE" id="PS51183"/>
    </source>
</evidence>
<dbReference type="PROSITE" id="PS51184">
    <property type="entry name" value="JMJC"/>
    <property type="match status" value="1"/>
</dbReference>